<sequence>MIALTVLCCVLVAVIHRFLQYRRAVAAIQDLPGYRILLWQGGALANFLLPPVSGISPGVNHIFRNKYKMYEDWGRDVFSSVCVWPQVQIGLTLANAAAVKEVTSSRARFPKPTHDYRVLSFFGRNIVGSEGEEWKRYRKIAAPAFSERNNRMVWETSVKVVEDMFNLVWRDQDTISVDHCVDVTLPIALFIIGVAGFGRKVSWEDDEAIPSGHLLTFKNALHVVTTQVVLKLIVPDRLFGMTEHLRNVRLAFDELRQYMKEMIDERQNSDKGLKHDLFNSLLDANDVDDLSQRLTDDELLGNIFIFLVAGHETTSHTLCFAFALLALYPEEQDKLHHHIMGVLSDKTVPTYDQMPQLTHSMAVFNETLRMFPPVPTIPKISAEDTTLVTENSNGERQTIPVPKGTKIIINTVGLHYNQKYWHDPSTFKPSRFLGDWPRDAFQPYSSGARACLGRRFFETEGIAILTMLVARYKIEVKEEPQFVGETFEERKARILTTRPGLTLTPVRVPLVFKRRV</sequence>
<dbReference type="Proteomes" id="UP000308600">
    <property type="component" value="Unassembled WGS sequence"/>
</dbReference>
<evidence type="ECO:0000313" key="1">
    <source>
        <dbReference type="EMBL" id="TFK73973.1"/>
    </source>
</evidence>
<proteinExistence type="predicted"/>
<reference evidence="1 2" key="1">
    <citation type="journal article" date="2019" name="Nat. Ecol. Evol.">
        <title>Megaphylogeny resolves global patterns of mushroom evolution.</title>
        <authorList>
            <person name="Varga T."/>
            <person name="Krizsan K."/>
            <person name="Foldi C."/>
            <person name="Dima B."/>
            <person name="Sanchez-Garcia M."/>
            <person name="Sanchez-Ramirez S."/>
            <person name="Szollosi G.J."/>
            <person name="Szarkandi J.G."/>
            <person name="Papp V."/>
            <person name="Albert L."/>
            <person name="Andreopoulos W."/>
            <person name="Angelini C."/>
            <person name="Antonin V."/>
            <person name="Barry K.W."/>
            <person name="Bougher N.L."/>
            <person name="Buchanan P."/>
            <person name="Buyck B."/>
            <person name="Bense V."/>
            <person name="Catcheside P."/>
            <person name="Chovatia M."/>
            <person name="Cooper J."/>
            <person name="Damon W."/>
            <person name="Desjardin D."/>
            <person name="Finy P."/>
            <person name="Geml J."/>
            <person name="Haridas S."/>
            <person name="Hughes K."/>
            <person name="Justo A."/>
            <person name="Karasinski D."/>
            <person name="Kautmanova I."/>
            <person name="Kiss B."/>
            <person name="Kocsube S."/>
            <person name="Kotiranta H."/>
            <person name="LaButti K.M."/>
            <person name="Lechner B.E."/>
            <person name="Liimatainen K."/>
            <person name="Lipzen A."/>
            <person name="Lukacs Z."/>
            <person name="Mihaltcheva S."/>
            <person name="Morgado L.N."/>
            <person name="Niskanen T."/>
            <person name="Noordeloos M.E."/>
            <person name="Ohm R.A."/>
            <person name="Ortiz-Santana B."/>
            <person name="Ovrebo C."/>
            <person name="Racz N."/>
            <person name="Riley R."/>
            <person name="Savchenko A."/>
            <person name="Shiryaev A."/>
            <person name="Soop K."/>
            <person name="Spirin V."/>
            <person name="Szebenyi C."/>
            <person name="Tomsovsky M."/>
            <person name="Tulloss R.E."/>
            <person name="Uehling J."/>
            <person name="Grigoriev I.V."/>
            <person name="Vagvolgyi C."/>
            <person name="Papp T."/>
            <person name="Martin F.M."/>
            <person name="Miettinen O."/>
            <person name="Hibbett D.S."/>
            <person name="Nagy L.G."/>
        </authorList>
    </citation>
    <scope>NUCLEOTIDE SEQUENCE [LARGE SCALE GENOMIC DNA]</scope>
    <source>
        <strain evidence="1 2">NL-1719</strain>
    </source>
</reference>
<dbReference type="EMBL" id="ML208271">
    <property type="protein sequence ID" value="TFK73973.1"/>
    <property type="molecule type" value="Genomic_DNA"/>
</dbReference>
<name>A0ACD3B6N4_9AGAR</name>
<organism evidence="1 2">
    <name type="scientific">Pluteus cervinus</name>
    <dbReference type="NCBI Taxonomy" id="181527"/>
    <lineage>
        <taxon>Eukaryota</taxon>
        <taxon>Fungi</taxon>
        <taxon>Dikarya</taxon>
        <taxon>Basidiomycota</taxon>
        <taxon>Agaricomycotina</taxon>
        <taxon>Agaricomycetes</taxon>
        <taxon>Agaricomycetidae</taxon>
        <taxon>Agaricales</taxon>
        <taxon>Pluteineae</taxon>
        <taxon>Pluteaceae</taxon>
        <taxon>Pluteus</taxon>
    </lineage>
</organism>
<protein>
    <submittedName>
        <fullName evidence="1">Cytochrome P450</fullName>
    </submittedName>
</protein>
<gene>
    <name evidence="1" type="ORF">BDN72DRAFT_886554</name>
</gene>
<accession>A0ACD3B6N4</accession>
<keyword evidence="2" id="KW-1185">Reference proteome</keyword>
<evidence type="ECO:0000313" key="2">
    <source>
        <dbReference type="Proteomes" id="UP000308600"/>
    </source>
</evidence>